<accession>A0A1M6T1U8</accession>
<dbReference type="EMBL" id="FRAR01000015">
    <property type="protein sequence ID" value="SHK50768.1"/>
    <property type="molecule type" value="Genomic_DNA"/>
</dbReference>
<dbReference type="AlphaFoldDB" id="A0A1M6T1U8"/>
<dbReference type="RefSeq" id="WP_072914023.1">
    <property type="nucleotide sequence ID" value="NZ_FRAR01000015.1"/>
</dbReference>
<gene>
    <name evidence="1" type="ORF">SAMN02745123_02114</name>
</gene>
<sequence>MGKEVLVTIKATRRDLGDENEIIELISQGIFYRKKDCYYILYKETELSGLADASTTLKVEGNTVTLIRNGSINMRQVFEQGQTHRSLYQNTLGCMEMVVRPWNVEVDLTDFGGSIKLEYELELDGAAVGVNSLEIAVKEV</sequence>
<name>A0A1M6T1U8_9FIRM</name>
<dbReference type="STRING" id="1121421.SAMN02745123_02114"/>
<evidence type="ECO:0000313" key="1">
    <source>
        <dbReference type="EMBL" id="SHK50768.1"/>
    </source>
</evidence>
<dbReference type="OrthoDB" id="1680906at2"/>
<proteinExistence type="predicted"/>
<dbReference type="InterPro" id="IPR012674">
    <property type="entry name" value="Calycin"/>
</dbReference>
<dbReference type="InterPro" id="IPR015231">
    <property type="entry name" value="DUF1934"/>
</dbReference>
<dbReference type="SUPFAM" id="SSF50814">
    <property type="entry name" value="Lipocalins"/>
    <property type="match status" value="1"/>
</dbReference>
<dbReference type="Proteomes" id="UP000183997">
    <property type="component" value="Unassembled WGS sequence"/>
</dbReference>
<dbReference type="Pfam" id="PF09148">
    <property type="entry name" value="DUF1934"/>
    <property type="match status" value="1"/>
</dbReference>
<evidence type="ECO:0000313" key="2">
    <source>
        <dbReference type="Proteomes" id="UP000183997"/>
    </source>
</evidence>
<protein>
    <submittedName>
        <fullName evidence="1">Uncharacterized beta-barrel protein YwiB, DUF1934 family</fullName>
    </submittedName>
</protein>
<keyword evidence="2" id="KW-1185">Reference proteome</keyword>
<organism evidence="1 2">
    <name type="scientific">Desulforamulus aeronauticus DSM 10349</name>
    <dbReference type="NCBI Taxonomy" id="1121421"/>
    <lineage>
        <taxon>Bacteria</taxon>
        <taxon>Bacillati</taxon>
        <taxon>Bacillota</taxon>
        <taxon>Clostridia</taxon>
        <taxon>Eubacteriales</taxon>
        <taxon>Peptococcaceae</taxon>
        <taxon>Desulforamulus</taxon>
    </lineage>
</organism>
<reference evidence="2" key="1">
    <citation type="submission" date="2016-11" db="EMBL/GenBank/DDBJ databases">
        <authorList>
            <person name="Varghese N."/>
            <person name="Submissions S."/>
        </authorList>
    </citation>
    <scope>NUCLEOTIDE SEQUENCE [LARGE SCALE GENOMIC DNA]</scope>
    <source>
        <strain evidence="2">DSM 10349</strain>
    </source>
</reference>
<dbReference type="Gene3D" id="2.40.128.20">
    <property type="match status" value="1"/>
</dbReference>